<dbReference type="SUPFAM" id="SSF48452">
    <property type="entry name" value="TPR-like"/>
    <property type="match status" value="1"/>
</dbReference>
<feature type="repeat" description="TPR" evidence="1">
    <location>
        <begin position="372"/>
        <end position="405"/>
    </location>
</feature>
<dbReference type="InterPro" id="IPR011990">
    <property type="entry name" value="TPR-like_helical_dom_sf"/>
</dbReference>
<feature type="repeat" description="TPR" evidence="1">
    <location>
        <begin position="338"/>
        <end position="371"/>
    </location>
</feature>
<feature type="compositionally biased region" description="Low complexity" evidence="2">
    <location>
        <begin position="515"/>
        <end position="538"/>
    </location>
</feature>
<feature type="region of interest" description="Disordered" evidence="2">
    <location>
        <begin position="594"/>
        <end position="663"/>
    </location>
</feature>
<dbReference type="EMBL" id="UFQT01000037">
    <property type="protein sequence ID" value="SSX18386.1"/>
    <property type="molecule type" value="Genomic_DNA"/>
</dbReference>
<evidence type="ECO:0000256" key="1">
    <source>
        <dbReference type="PROSITE-ProRule" id="PRU00339"/>
    </source>
</evidence>
<dbReference type="OMA" id="RSKYSWY"/>
<dbReference type="SUPFAM" id="SSF50249">
    <property type="entry name" value="Nucleic acid-binding proteins"/>
    <property type="match status" value="1"/>
</dbReference>
<dbReference type="Gene3D" id="1.25.40.10">
    <property type="entry name" value="Tetratricopeptide repeat domain"/>
    <property type="match status" value="1"/>
</dbReference>
<proteinExistence type="predicted"/>
<dbReference type="InterPro" id="IPR003029">
    <property type="entry name" value="S1_domain"/>
</dbReference>
<dbReference type="AlphaFoldDB" id="A0A336KAB3"/>
<feature type="compositionally biased region" description="Polar residues" evidence="2">
    <location>
        <begin position="939"/>
        <end position="950"/>
    </location>
</feature>
<dbReference type="GO" id="GO:0003676">
    <property type="term" value="F:nucleic acid binding"/>
    <property type="evidence" value="ECO:0007669"/>
    <property type="project" value="InterPro"/>
</dbReference>
<dbReference type="PANTHER" id="PTHR23184:SF9">
    <property type="entry name" value="TETRATRICOPEPTIDE REPEAT PROTEIN 14"/>
    <property type="match status" value="1"/>
</dbReference>
<feature type="region of interest" description="Disordered" evidence="2">
    <location>
        <begin position="694"/>
        <end position="715"/>
    </location>
</feature>
<name>A0A336KAB3_CULSO</name>
<dbReference type="Pfam" id="PF13181">
    <property type="entry name" value="TPR_8"/>
    <property type="match status" value="1"/>
</dbReference>
<evidence type="ECO:0000259" key="3">
    <source>
        <dbReference type="PROSITE" id="PS50126"/>
    </source>
</evidence>
<feature type="compositionally biased region" description="Basic residues" evidence="2">
    <location>
        <begin position="627"/>
        <end position="656"/>
    </location>
</feature>
<evidence type="ECO:0000256" key="2">
    <source>
        <dbReference type="SAM" id="MobiDB-lite"/>
    </source>
</evidence>
<dbReference type="InterPro" id="IPR019734">
    <property type="entry name" value="TPR_rpt"/>
</dbReference>
<reference evidence="4" key="1">
    <citation type="submission" date="2018-04" db="EMBL/GenBank/DDBJ databases">
        <authorList>
            <person name="Go L.Y."/>
            <person name="Mitchell J.A."/>
        </authorList>
    </citation>
    <scope>NUCLEOTIDE SEQUENCE</scope>
    <source>
        <tissue evidence="4">Whole organism</tissue>
    </source>
</reference>
<dbReference type="InterPro" id="IPR039190">
    <property type="entry name" value="TTC14"/>
</dbReference>
<feature type="region of interest" description="Disordered" evidence="2">
    <location>
        <begin position="729"/>
        <end position="1049"/>
    </location>
</feature>
<evidence type="ECO:0000313" key="5">
    <source>
        <dbReference type="EMBL" id="SSX18386.1"/>
    </source>
</evidence>
<dbReference type="EMBL" id="UFQS01000037">
    <property type="protein sequence ID" value="SSW98000.1"/>
    <property type="molecule type" value="Genomic_DNA"/>
</dbReference>
<protein>
    <submittedName>
        <fullName evidence="4">CSON009523 protein</fullName>
    </submittedName>
</protein>
<feature type="compositionally biased region" description="Basic residues" evidence="2">
    <location>
        <begin position="871"/>
        <end position="882"/>
    </location>
</feature>
<feature type="repeat" description="TPR" evidence="1">
    <location>
        <begin position="413"/>
        <end position="446"/>
    </location>
</feature>
<dbReference type="InterPro" id="IPR012340">
    <property type="entry name" value="NA-bd_OB-fold"/>
</dbReference>
<gene>
    <name evidence="4" type="primary">CSON009523</name>
</gene>
<feature type="compositionally biased region" description="Basic and acidic residues" evidence="2">
    <location>
        <begin position="1036"/>
        <end position="1045"/>
    </location>
</feature>
<evidence type="ECO:0000313" key="4">
    <source>
        <dbReference type="EMBL" id="SSW98000.1"/>
    </source>
</evidence>
<feature type="compositionally biased region" description="Basic and acidic residues" evidence="2">
    <location>
        <begin position="594"/>
        <end position="626"/>
    </location>
</feature>
<feature type="region of interest" description="Disordered" evidence="2">
    <location>
        <begin position="482"/>
        <end position="569"/>
    </location>
</feature>
<feature type="compositionally biased region" description="Gly residues" evidence="2">
    <location>
        <begin position="954"/>
        <end position="967"/>
    </location>
</feature>
<feature type="compositionally biased region" description="Basic and acidic residues" evidence="2">
    <location>
        <begin position="998"/>
        <end position="1027"/>
    </location>
</feature>
<feature type="compositionally biased region" description="Basic and acidic residues" evidence="2">
    <location>
        <begin position="482"/>
        <end position="495"/>
    </location>
</feature>
<feature type="compositionally biased region" description="Polar residues" evidence="2">
    <location>
        <begin position="698"/>
        <end position="707"/>
    </location>
</feature>
<organism evidence="4">
    <name type="scientific">Culicoides sonorensis</name>
    <name type="common">Biting midge</name>
    <dbReference type="NCBI Taxonomy" id="179676"/>
    <lineage>
        <taxon>Eukaryota</taxon>
        <taxon>Metazoa</taxon>
        <taxon>Ecdysozoa</taxon>
        <taxon>Arthropoda</taxon>
        <taxon>Hexapoda</taxon>
        <taxon>Insecta</taxon>
        <taxon>Pterygota</taxon>
        <taxon>Neoptera</taxon>
        <taxon>Endopterygota</taxon>
        <taxon>Diptera</taxon>
        <taxon>Nematocera</taxon>
        <taxon>Chironomoidea</taxon>
        <taxon>Ceratopogonidae</taxon>
        <taxon>Ceratopogoninae</taxon>
        <taxon>Culicoides</taxon>
        <taxon>Monoculicoides</taxon>
    </lineage>
</organism>
<feature type="compositionally biased region" description="Basic and acidic residues" evidence="2">
    <location>
        <begin position="770"/>
        <end position="779"/>
    </location>
</feature>
<sequence length="1104" mass="125780">MYHYDKRSYPGSSYIDSGTSSGMLPMSNLNTTASKMAVPQLNTELVARAISYHGLPLQKMWEGERGENDLQKQGLGRPDYSVYQMRQKYLTFQDRAKRLRLHQFISKKADDLFNHLLLNNMRKPVKPNTEEMNATVPIPPYEVFLNVDAQERTRHFFQTIQKGDVIYGSITTATKASLLVKIICATGSIQRFVGDLGIKAMLPTVNTVPVFNKKVDKYDVNDYVCCEVLELSPESQKIILTMRGEYPRNDDILPPFGLISTDNFPEVFKTAAETKHLTYNEVLESSSAFKNPKSEDILFQELGLDPNEYHTNMTSLKGKFSSNEYASEIRKNQASKWAFRSVAEGIEHFKEGRHTDAFSCLNKALSIDPRNVEGLVARGALYANSGSFKKAVDDFEAALDINNTHANARKYLAETLVALGRSFEEENKYEDARNAYQDCLKVIPMHEEALKSLEYLRNKGQSKIIVPPTELELPPLNINKSFKLEEDRKHSESRRDTKKKKEKSKKKHKRRDSSSDSSSSSGSSSSSSSSSKSSSSSDSDSRHSRHKTKKRNDPSPFSQQMMKGVHQFNEPFAGLALNNETDDYESKVRKFLEMARQDDDHEDKVRKLINDAAKYQEERKSLDEKSKKKKRKEEKKAKKDAKKKRKKEKHSKKSKKSKLDLSEIENAKIREALKIFESLPVLDDLGAKLSEIYGSKTPPKQFQTPASIQEKGAFDTTNKTVENKWKMSFQHKDDGFRNVQGGIQAGPSSSRMPPKKPSKGLTPPDSDDELRDRSAKDPRTVQSQPRRLPSPLKPYSKNTLVRKTEVTVPPPVKSGPVVLDKFGNFRLAIAEPLTNPVPKPMDDRRLSRSRSPSYDRGRRGKSRSRSSDYARKRRHTRSRSRSTSRDLYRRLAISRSRSHSRPRRRSPVRQFRGGPKKRGRGSYKFLDRSRFSRSRSRSTEPLSPIRSTNPLGRPFGGGRGRGTGKGGRWIRGKGPRFNNRRDRSDSRSPPPRRYMKSKSKERESPRDDKSRSRDGRRDEKSHPKDTIKPTGNNRTSAEKTTKEIKPAPTMSRIQQTMMELSNTDPPPPGTEDDFQSMDRLVANANKTRKEELIKKNPDLIKANR</sequence>
<feature type="domain" description="S1 motif" evidence="3">
    <location>
        <begin position="163"/>
        <end position="243"/>
    </location>
</feature>
<keyword evidence="1" id="KW-0802">TPR repeat</keyword>
<dbReference type="VEuPathDB" id="VectorBase:CSON009523"/>
<reference evidence="5" key="2">
    <citation type="submission" date="2018-07" db="EMBL/GenBank/DDBJ databases">
        <authorList>
            <person name="Quirk P.G."/>
            <person name="Krulwich T.A."/>
        </authorList>
    </citation>
    <scope>NUCLEOTIDE SEQUENCE</scope>
</reference>
<dbReference type="SMART" id="SM00028">
    <property type="entry name" value="TPR"/>
    <property type="match status" value="3"/>
</dbReference>
<feature type="compositionally biased region" description="Basic residues" evidence="2">
    <location>
        <begin position="496"/>
        <end position="511"/>
    </location>
</feature>
<dbReference type="PANTHER" id="PTHR23184">
    <property type="entry name" value="TETRATRICOPEPTIDE REPEAT PROTEIN 14"/>
    <property type="match status" value="1"/>
</dbReference>
<dbReference type="PROSITE" id="PS50126">
    <property type="entry name" value="S1"/>
    <property type="match status" value="1"/>
</dbReference>
<feature type="compositionally biased region" description="Basic residues" evidence="2">
    <location>
        <begin position="896"/>
        <end position="907"/>
    </location>
</feature>
<accession>A0A336KAB3</accession>
<dbReference type="PROSITE" id="PS50005">
    <property type="entry name" value="TPR"/>
    <property type="match status" value="3"/>
</dbReference>